<accession>A0A4Y2URP9</accession>
<organism evidence="1 2">
    <name type="scientific">Araneus ventricosus</name>
    <name type="common">Orbweaver spider</name>
    <name type="synonym">Epeira ventricosa</name>
    <dbReference type="NCBI Taxonomy" id="182803"/>
    <lineage>
        <taxon>Eukaryota</taxon>
        <taxon>Metazoa</taxon>
        <taxon>Ecdysozoa</taxon>
        <taxon>Arthropoda</taxon>
        <taxon>Chelicerata</taxon>
        <taxon>Arachnida</taxon>
        <taxon>Araneae</taxon>
        <taxon>Araneomorphae</taxon>
        <taxon>Entelegynae</taxon>
        <taxon>Araneoidea</taxon>
        <taxon>Araneidae</taxon>
        <taxon>Araneus</taxon>
    </lineage>
</organism>
<sequence>MKIMGICFPTTRHLEEVHTIAGGGTGPKPPTGEASSLLTYPAAHIPVMAVPRFGLIEFEQSLHYSYYESIGQLADSWVQPPVTVQGEPHTITGEAKPLASLLYSPGRRDHNLLSRHLVLLVLPSGTIHNIKQTDRLTSKYLHMDSGSFQTRKSQIVSVTVKLRKFN</sequence>
<gene>
    <name evidence="1" type="ORF">AVEN_185955_1</name>
</gene>
<keyword evidence="2" id="KW-1185">Reference proteome</keyword>
<dbReference type="AlphaFoldDB" id="A0A4Y2URP9"/>
<name>A0A4Y2URP9_ARAVE</name>
<dbReference type="Proteomes" id="UP000499080">
    <property type="component" value="Unassembled WGS sequence"/>
</dbReference>
<dbReference type="EMBL" id="BGPR01039591">
    <property type="protein sequence ID" value="GBO15568.1"/>
    <property type="molecule type" value="Genomic_DNA"/>
</dbReference>
<comment type="caution">
    <text evidence="1">The sequence shown here is derived from an EMBL/GenBank/DDBJ whole genome shotgun (WGS) entry which is preliminary data.</text>
</comment>
<protein>
    <submittedName>
        <fullName evidence="1">Uncharacterized protein</fullName>
    </submittedName>
</protein>
<evidence type="ECO:0000313" key="1">
    <source>
        <dbReference type="EMBL" id="GBO15568.1"/>
    </source>
</evidence>
<reference evidence="1 2" key="1">
    <citation type="journal article" date="2019" name="Sci. Rep.">
        <title>Orb-weaving spider Araneus ventricosus genome elucidates the spidroin gene catalogue.</title>
        <authorList>
            <person name="Kono N."/>
            <person name="Nakamura H."/>
            <person name="Ohtoshi R."/>
            <person name="Moran D.A.P."/>
            <person name="Shinohara A."/>
            <person name="Yoshida Y."/>
            <person name="Fujiwara M."/>
            <person name="Mori M."/>
            <person name="Tomita M."/>
            <person name="Arakawa K."/>
        </authorList>
    </citation>
    <scope>NUCLEOTIDE SEQUENCE [LARGE SCALE GENOMIC DNA]</scope>
</reference>
<evidence type="ECO:0000313" key="2">
    <source>
        <dbReference type="Proteomes" id="UP000499080"/>
    </source>
</evidence>
<proteinExistence type="predicted"/>